<dbReference type="RefSeq" id="WP_119738333.1">
    <property type="nucleotide sequence ID" value="NZ_QYUN01000002.1"/>
</dbReference>
<gene>
    <name evidence="1" type="ORF">D3870_08720</name>
</gene>
<sequence length="86" mass="9329">MTALNVVSMLVQARSCFGVFLGLPLKAGWKKAQKITCGFGQTRQSIELSDTITSTNEIVGGIASCGFLRYVILHNANYAELYAEVI</sequence>
<dbReference type="Proteomes" id="UP000285190">
    <property type="component" value="Unassembled WGS sequence"/>
</dbReference>
<reference evidence="1 2" key="1">
    <citation type="submission" date="2018-09" db="EMBL/GenBank/DDBJ databases">
        <authorList>
            <person name="Zhu H."/>
        </authorList>
    </citation>
    <scope>NUCLEOTIDE SEQUENCE [LARGE SCALE GENOMIC DNA]</scope>
    <source>
        <strain evidence="1 2">K2R10-39</strain>
    </source>
</reference>
<dbReference type="EMBL" id="QYUN01000002">
    <property type="protein sequence ID" value="RJG06080.1"/>
    <property type="molecule type" value="Genomic_DNA"/>
</dbReference>
<dbReference type="AlphaFoldDB" id="A0A418X0R5"/>
<evidence type="ECO:0000313" key="1">
    <source>
        <dbReference type="EMBL" id="RJG06080.1"/>
    </source>
</evidence>
<name>A0A418X0R5_9BURK</name>
<accession>A0A418X0R5</accession>
<comment type="caution">
    <text evidence="1">The sequence shown here is derived from an EMBL/GenBank/DDBJ whole genome shotgun (WGS) entry which is preliminary data.</text>
</comment>
<organism evidence="1 2">
    <name type="scientific">Noviherbaspirillum cavernae</name>
    <dbReference type="NCBI Taxonomy" id="2320862"/>
    <lineage>
        <taxon>Bacteria</taxon>
        <taxon>Pseudomonadati</taxon>
        <taxon>Pseudomonadota</taxon>
        <taxon>Betaproteobacteria</taxon>
        <taxon>Burkholderiales</taxon>
        <taxon>Oxalobacteraceae</taxon>
        <taxon>Noviherbaspirillum</taxon>
    </lineage>
</organism>
<evidence type="ECO:0000313" key="2">
    <source>
        <dbReference type="Proteomes" id="UP000285190"/>
    </source>
</evidence>
<keyword evidence="2" id="KW-1185">Reference proteome</keyword>
<proteinExistence type="predicted"/>
<protein>
    <submittedName>
        <fullName evidence="1">Uncharacterized protein</fullName>
    </submittedName>
</protein>